<evidence type="ECO:0000313" key="4">
    <source>
        <dbReference type="Proteomes" id="UP000178485"/>
    </source>
</evidence>
<name>A0A1G4GAT2_9BACT</name>
<organism evidence="3 4">
    <name type="scientific">Petrimonas mucosa</name>
    <dbReference type="NCBI Taxonomy" id="1642646"/>
    <lineage>
        <taxon>Bacteria</taxon>
        <taxon>Pseudomonadati</taxon>
        <taxon>Bacteroidota</taxon>
        <taxon>Bacteroidia</taxon>
        <taxon>Bacteroidales</taxon>
        <taxon>Dysgonomonadaceae</taxon>
        <taxon>Petrimonas</taxon>
    </lineage>
</organism>
<dbReference type="EMBL" id="LT608328">
    <property type="protein sequence ID" value="SCM59627.1"/>
    <property type="molecule type" value="Genomic_DNA"/>
</dbReference>
<dbReference type="Proteomes" id="UP000178485">
    <property type="component" value="Chromosome i"/>
</dbReference>
<reference evidence="3 4" key="1">
    <citation type="submission" date="2016-08" db="EMBL/GenBank/DDBJ databases">
        <authorList>
            <person name="Seilhamer J.J."/>
        </authorList>
    </citation>
    <scope>NUCLEOTIDE SEQUENCE [LARGE SCALE GENOMIC DNA]</scope>
    <source>
        <strain evidence="3">ING2-E5A</strain>
    </source>
</reference>
<evidence type="ECO:0000256" key="1">
    <source>
        <dbReference type="ARBA" id="ARBA00022676"/>
    </source>
</evidence>
<keyword evidence="2 3" id="KW-0808">Transferase</keyword>
<dbReference type="STRING" id="1642646.ING2E5A_2832"/>
<dbReference type="EC" id="2.4.1.187" evidence="3"/>
<dbReference type="PANTHER" id="PTHR34136:SF1">
    <property type="entry name" value="UDP-N-ACETYL-D-MANNOSAMINURONIC ACID TRANSFERASE"/>
    <property type="match status" value="1"/>
</dbReference>
<dbReference type="AlphaFoldDB" id="A0A1G4GAT2"/>
<evidence type="ECO:0000256" key="2">
    <source>
        <dbReference type="ARBA" id="ARBA00022679"/>
    </source>
</evidence>
<dbReference type="Pfam" id="PF03808">
    <property type="entry name" value="Glyco_tran_WecG"/>
    <property type="match status" value="1"/>
</dbReference>
<keyword evidence="4" id="KW-1185">Reference proteome</keyword>
<sequence>MSKFYIDKIGIDITNLQDALEKIIYFIDNKKFGYICVTNSRTVHLANHDDDYLKIQNKALLTVPDGVPLVWIARNLGYKSVDRVSGPDLFPAVLELSKSKKYSHYFYGSTPNTIAKIEEKMKRNYPSLEVKGAVSPPFQPIADFDIDALAVEINRLKPTFFWCGLGAPKQEQLMALLQPKLESTICVGVGLVFEYFAGTVSRAPVIIQKLGLEWLHRLLQQPVKMIRFIKPFMWISVNLFQSFFNKNNPIY</sequence>
<accession>A0A1G4GAT2</accession>
<dbReference type="PANTHER" id="PTHR34136">
    <property type="match status" value="1"/>
</dbReference>
<proteinExistence type="predicted"/>
<gene>
    <name evidence="3" type="primary">tagA3</name>
    <name evidence="3" type="ORF">ING2E5A_2832</name>
</gene>
<dbReference type="NCBIfam" id="TIGR00696">
    <property type="entry name" value="wecG_tagA_cpsF"/>
    <property type="match status" value="1"/>
</dbReference>
<dbReference type="RefSeq" id="WP_071137886.1">
    <property type="nucleotide sequence ID" value="NZ_LT608328.1"/>
</dbReference>
<dbReference type="GO" id="GO:0047244">
    <property type="term" value="F:N-acetylglucosaminyldiphosphoundecaprenol N-acetyl-beta-D-mannosaminyltransferase activity"/>
    <property type="evidence" value="ECO:0007669"/>
    <property type="project" value="UniProtKB-EC"/>
</dbReference>
<dbReference type="KEGG" id="pmuc:ING2E5A_2832"/>
<protein>
    <submittedName>
        <fullName evidence="3">Putative N-acetylmannosaminyltransferase</fullName>
        <ecNumber evidence="3">2.4.1.187</ecNumber>
    </submittedName>
</protein>
<keyword evidence="1 3" id="KW-0328">Glycosyltransferase</keyword>
<dbReference type="CDD" id="cd06533">
    <property type="entry name" value="Glyco_transf_WecG_TagA"/>
    <property type="match status" value="1"/>
</dbReference>
<dbReference type="InterPro" id="IPR004629">
    <property type="entry name" value="WecG_TagA_CpsF"/>
</dbReference>
<evidence type="ECO:0000313" key="3">
    <source>
        <dbReference type="EMBL" id="SCM59627.1"/>
    </source>
</evidence>